<name>A0AAV4NLS1_CAEEX</name>
<evidence type="ECO:0000313" key="2">
    <source>
        <dbReference type="Proteomes" id="UP001054945"/>
    </source>
</evidence>
<proteinExistence type="predicted"/>
<dbReference type="EMBL" id="BPLR01003541">
    <property type="protein sequence ID" value="GIX85742.1"/>
    <property type="molecule type" value="Genomic_DNA"/>
</dbReference>
<accession>A0AAV4NLS1</accession>
<keyword evidence="2" id="KW-1185">Reference proteome</keyword>
<sequence>MESEEMLSYESKFREINLDLLLLVLPFQIQISNADDSPQSPYEILLEAKQE</sequence>
<protein>
    <submittedName>
        <fullName evidence="1">Uncharacterized protein</fullName>
    </submittedName>
</protein>
<dbReference type="AlphaFoldDB" id="A0AAV4NLS1"/>
<evidence type="ECO:0000313" key="1">
    <source>
        <dbReference type="EMBL" id="GIX85742.1"/>
    </source>
</evidence>
<comment type="caution">
    <text evidence="1">The sequence shown here is derived from an EMBL/GenBank/DDBJ whole genome shotgun (WGS) entry which is preliminary data.</text>
</comment>
<organism evidence="1 2">
    <name type="scientific">Caerostris extrusa</name>
    <name type="common">Bark spider</name>
    <name type="synonym">Caerostris bankana</name>
    <dbReference type="NCBI Taxonomy" id="172846"/>
    <lineage>
        <taxon>Eukaryota</taxon>
        <taxon>Metazoa</taxon>
        <taxon>Ecdysozoa</taxon>
        <taxon>Arthropoda</taxon>
        <taxon>Chelicerata</taxon>
        <taxon>Arachnida</taxon>
        <taxon>Araneae</taxon>
        <taxon>Araneomorphae</taxon>
        <taxon>Entelegynae</taxon>
        <taxon>Araneoidea</taxon>
        <taxon>Araneidae</taxon>
        <taxon>Caerostris</taxon>
    </lineage>
</organism>
<gene>
    <name evidence="1" type="ORF">CEXT_153671</name>
</gene>
<reference evidence="1 2" key="1">
    <citation type="submission" date="2021-06" db="EMBL/GenBank/DDBJ databases">
        <title>Caerostris extrusa draft genome.</title>
        <authorList>
            <person name="Kono N."/>
            <person name="Arakawa K."/>
        </authorList>
    </citation>
    <scope>NUCLEOTIDE SEQUENCE [LARGE SCALE GENOMIC DNA]</scope>
</reference>
<dbReference type="Proteomes" id="UP001054945">
    <property type="component" value="Unassembled WGS sequence"/>
</dbReference>
<feature type="non-terminal residue" evidence="1">
    <location>
        <position position="51"/>
    </location>
</feature>